<evidence type="ECO:0000313" key="11">
    <source>
        <dbReference type="EMBL" id="KAL3768462.1"/>
    </source>
</evidence>
<dbReference type="PROSITE" id="PS00136">
    <property type="entry name" value="SUBTILASE_ASP"/>
    <property type="match status" value="1"/>
</dbReference>
<sequence>MNLSSAATGPCRRRSPNKIPLSLSPALAIIVAVVAAASTAHAIYIEDEGQQLRGKYNNDIDERDLQDATSKTFLVTFNDNSIAASKRCDALAKAHGGTVSSVYNTVLNGCSISVPNVGAQVSAQATFTALGNNPAVQSVEIDQIVYALQTPPSSLFAVNDAGVLDGTSVSAAAASTASTSWGLDRIDQCALPLNNLMTKQDATGVTVFIIDTGIMNTHVQLASSMSTDDCHVSYINGEPAFSDGNGHGTHVAGTTCGATYGVSANCKLCAIKVLSNAGSGSTSGVISGIDYVANKCSSTPGMKCVANMSLGGGFSSSLNTAVANAVNKGVVMVVAAGNDNANACNYSPASEPLAITVGSTDSNDAQSSYSNWGSCVDVFAPGRSITSSWSTSTTATNTISGTSMATPHVVGIAAAIRSANPSWTATQVRDAIVNNAVPLPFGRTLATVDDIVGCPTPPPTTMAPTTPPTPCLGVNVEVKLKTDNYPAETKWTLTNKCGLGTVINSPAYTSGNTMHSNKYCVPIGSYDFSITDSFGDGICCNWGIGSYEVIMGGVSAATGGSFAFSETKTIGNCDGTPLTPKPTQRPTLKPTVRKPTRRPK</sequence>
<reference evidence="11 12" key="1">
    <citation type="submission" date="2024-10" db="EMBL/GenBank/DDBJ databases">
        <title>Updated reference genomes for cyclostephanoid diatoms.</title>
        <authorList>
            <person name="Roberts W.R."/>
            <person name="Alverson A.J."/>
        </authorList>
    </citation>
    <scope>NUCLEOTIDE SEQUENCE [LARGE SCALE GENOMIC DNA]</scope>
    <source>
        <strain evidence="11 12">AJA232-27</strain>
    </source>
</reference>
<feature type="compositionally biased region" description="Basic residues" evidence="9">
    <location>
        <begin position="591"/>
        <end position="600"/>
    </location>
</feature>
<dbReference type="GO" id="GO:0004252">
    <property type="term" value="F:serine-type endopeptidase activity"/>
    <property type="evidence" value="ECO:0007669"/>
    <property type="project" value="UniProtKB-UniRule"/>
</dbReference>
<dbReference type="Proteomes" id="UP001530293">
    <property type="component" value="Unassembled WGS sequence"/>
</dbReference>
<evidence type="ECO:0000259" key="10">
    <source>
        <dbReference type="Pfam" id="PF00082"/>
    </source>
</evidence>
<dbReference type="InterPro" id="IPR034193">
    <property type="entry name" value="PCSK9_ProteinaseK-like"/>
</dbReference>
<evidence type="ECO:0000256" key="2">
    <source>
        <dbReference type="ARBA" id="ARBA00022670"/>
    </source>
</evidence>
<dbReference type="InterPro" id="IPR036852">
    <property type="entry name" value="Peptidase_S8/S53_dom_sf"/>
</dbReference>
<dbReference type="EC" id="3.4.21.62" evidence="6"/>
<dbReference type="EMBL" id="JALLBG020000064">
    <property type="protein sequence ID" value="KAL3768462.1"/>
    <property type="molecule type" value="Genomic_DNA"/>
</dbReference>
<dbReference type="InterPro" id="IPR015500">
    <property type="entry name" value="Peptidase_S8_subtilisin-rel"/>
</dbReference>
<dbReference type="InterPro" id="IPR000209">
    <property type="entry name" value="Peptidase_S8/S53_dom"/>
</dbReference>
<dbReference type="PANTHER" id="PTHR43806">
    <property type="entry name" value="PEPTIDASE S8"/>
    <property type="match status" value="1"/>
</dbReference>
<dbReference type="FunFam" id="3.40.50.200:FF:000014">
    <property type="entry name" value="Proteinase K"/>
    <property type="match status" value="1"/>
</dbReference>
<dbReference type="InterPro" id="IPR023827">
    <property type="entry name" value="Peptidase_S8_Asp-AS"/>
</dbReference>
<dbReference type="InterPro" id="IPR023828">
    <property type="entry name" value="Peptidase_S8_Ser-AS"/>
</dbReference>
<keyword evidence="3 7" id="KW-0378">Hydrolase</keyword>
<keyword evidence="4 7" id="KW-0720">Serine protease</keyword>
<evidence type="ECO:0000256" key="7">
    <source>
        <dbReference type="PROSITE-ProRule" id="PRU01240"/>
    </source>
</evidence>
<dbReference type="Pfam" id="PF00082">
    <property type="entry name" value="Peptidase_S8"/>
    <property type="match status" value="1"/>
</dbReference>
<dbReference type="PROSITE" id="PS00138">
    <property type="entry name" value="SUBTILASE_SER"/>
    <property type="match status" value="1"/>
</dbReference>
<feature type="domain" description="Peptidase S8/S53" evidence="10">
    <location>
        <begin position="203"/>
        <end position="438"/>
    </location>
</feature>
<dbReference type="InterPro" id="IPR037045">
    <property type="entry name" value="S8pro/Inhibitor_I9_sf"/>
</dbReference>
<evidence type="ECO:0000256" key="4">
    <source>
        <dbReference type="ARBA" id="ARBA00022825"/>
    </source>
</evidence>
<dbReference type="CDD" id="cd04077">
    <property type="entry name" value="Peptidases_S8_PCSK9_ProteinaseK_like"/>
    <property type="match status" value="1"/>
</dbReference>
<keyword evidence="2 7" id="KW-0645">Protease</keyword>
<dbReference type="PANTHER" id="PTHR43806:SF11">
    <property type="entry name" value="CEREVISIN-RELATED"/>
    <property type="match status" value="1"/>
</dbReference>
<gene>
    <name evidence="11" type="ORF">ACHAWU_002678</name>
</gene>
<organism evidence="11 12">
    <name type="scientific">Discostella pseudostelligera</name>
    <dbReference type="NCBI Taxonomy" id="259834"/>
    <lineage>
        <taxon>Eukaryota</taxon>
        <taxon>Sar</taxon>
        <taxon>Stramenopiles</taxon>
        <taxon>Ochrophyta</taxon>
        <taxon>Bacillariophyta</taxon>
        <taxon>Coscinodiscophyceae</taxon>
        <taxon>Thalassiosirophycidae</taxon>
        <taxon>Stephanodiscales</taxon>
        <taxon>Stephanodiscaceae</taxon>
        <taxon>Discostella</taxon>
    </lineage>
</organism>
<accession>A0ABD3MXN0</accession>
<proteinExistence type="inferred from homology"/>
<dbReference type="InterPro" id="IPR050131">
    <property type="entry name" value="Peptidase_S8_subtilisin-like"/>
</dbReference>
<evidence type="ECO:0000256" key="6">
    <source>
        <dbReference type="ARBA" id="ARBA00023619"/>
    </source>
</evidence>
<dbReference type="PROSITE" id="PS51892">
    <property type="entry name" value="SUBTILASE"/>
    <property type="match status" value="1"/>
</dbReference>
<name>A0ABD3MXN0_9STRA</name>
<evidence type="ECO:0000256" key="8">
    <source>
        <dbReference type="RuleBase" id="RU003355"/>
    </source>
</evidence>
<feature type="active site" description="Charge relay system" evidence="7">
    <location>
        <position position="403"/>
    </location>
</feature>
<feature type="active site" description="Charge relay system" evidence="7">
    <location>
        <position position="247"/>
    </location>
</feature>
<evidence type="ECO:0000256" key="5">
    <source>
        <dbReference type="ARBA" id="ARBA00023529"/>
    </source>
</evidence>
<dbReference type="GO" id="GO:0006508">
    <property type="term" value="P:proteolysis"/>
    <property type="evidence" value="ECO:0007669"/>
    <property type="project" value="UniProtKB-KW"/>
</dbReference>
<protein>
    <recommendedName>
        <fullName evidence="6">subtilisin</fullName>
        <ecNumber evidence="6">3.4.21.62</ecNumber>
    </recommendedName>
</protein>
<evidence type="ECO:0000313" key="12">
    <source>
        <dbReference type="Proteomes" id="UP001530293"/>
    </source>
</evidence>
<feature type="active site" description="Charge relay system" evidence="7">
    <location>
        <position position="211"/>
    </location>
</feature>
<evidence type="ECO:0000256" key="3">
    <source>
        <dbReference type="ARBA" id="ARBA00022801"/>
    </source>
</evidence>
<comment type="catalytic activity">
    <reaction evidence="5">
        <text>Hydrolysis of proteins with broad specificity for peptide bonds, and a preference for a large uncharged residue in P1. Hydrolyzes peptide amides.</text>
        <dbReference type="EC" id="3.4.21.62"/>
    </reaction>
</comment>
<dbReference type="Gene3D" id="3.40.50.200">
    <property type="entry name" value="Peptidase S8/S53 domain"/>
    <property type="match status" value="1"/>
</dbReference>
<feature type="region of interest" description="Disordered" evidence="9">
    <location>
        <begin position="573"/>
        <end position="600"/>
    </location>
</feature>
<evidence type="ECO:0000256" key="9">
    <source>
        <dbReference type="SAM" id="MobiDB-lite"/>
    </source>
</evidence>
<comment type="caution">
    <text evidence="11">The sequence shown here is derived from an EMBL/GenBank/DDBJ whole genome shotgun (WGS) entry which is preliminary data.</text>
</comment>
<dbReference type="PRINTS" id="PR00723">
    <property type="entry name" value="SUBTILISIN"/>
</dbReference>
<dbReference type="Gene3D" id="3.30.70.80">
    <property type="entry name" value="Peptidase S8 propeptide/proteinase inhibitor I9"/>
    <property type="match status" value="1"/>
</dbReference>
<dbReference type="SUPFAM" id="SSF52743">
    <property type="entry name" value="Subtilisin-like"/>
    <property type="match status" value="1"/>
</dbReference>
<evidence type="ECO:0000256" key="1">
    <source>
        <dbReference type="ARBA" id="ARBA00011073"/>
    </source>
</evidence>
<comment type="similarity">
    <text evidence="1 7 8">Belongs to the peptidase S8 family.</text>
</comment>
<dbReference type="AlphaFoldDB" id="A0ABD3MXN0"/>
<keyword evidence="12" id="KW-1185">Reference proteome</keyword>